<dbReference type="EMBL" id="VDMD01000009">
    <property type="protein sequence ID" value="TRM63720.1"/>
    <property type="molecule type" value="Genomic_DNA"/>
</dbReference>
<name>A0A550CFY6_9AGAR</name>
<reference evidence="6 7" key="1">
    <citation type="journal article" date="2019" name="New Phytol.">
        <title>Comparative genomics reveals unique wood-decay strategies and fruiting body development in the Schizophyllaceae.</title>
        <authorList>
            <person name="Almasi E."/>
            <person name="Sahu N."/>
            <person name="Krizsan K."/>
            <person name="Balint B."/>
            <person name="Kovacs G.M."/>
            <person name="Kiss B."/>
            <person name="Cseklye J."/>
            <person name="Drula E."/>
            <person name="Henrissat B."/>
            <person name="Nagy I."/>
            <person name="Chovatia M."/>
            <person name="Adam C."/>
            <person name="LaButti K."/>
            <person name="Lipzen A."/>
            <person name="Riley R."/>
            <person name="Grigoriev I.V."/>
            <person name="Nagy L.G."/>
        </authorList>
    </citation>
    <scope>NUCLEOTIDE SEQUENCE [LARGE SCALE GENOMIC DNA]</scope>
    <source>
        <strain evidence="6 7">NL-1724</strain>
    </source>
</reference>
<keyword evidence="3" id="KW-0812">Transmembrane</keyword>
<keyword evidence="5" id="KW-0472">Membrane</keyword>
<gene>
    <name evidence="6" type="ORF">BD626DRAFT_537029</name>
</gene>
<proteinExistence type="inferred from homology"/>
<evidence type="ECO:0000256" key="4">
    <source>
        <dbReference type="ARBA" id="ARBA00022989"/>
    </source>
</evidence>
<evidence type="ECO:0000256" key="1">
    <source>
        <dbReference type="ARBA" id="ARBA00004141"/>
    </source>
</evidence>
<evidence type="ECO:0000313" key="7">
    <source>
        <dbReference type="Proteomes" id="UP000320762"/>
    </source>
</evidence>
<dbReference type="Pfam" id="PF06140">
    <property type="entry name" value="Ifi-6-16"/>
    <property type="match status" value="1"/>
</dbReference>
<dbReference type="OrthoDB" id="440424at2759"/>
<comment type="caution">
    <text evidence="6">The sequence shown here is derived from an EMBL/GenBank/DDBJ whole genome shotgun (WGS) entry which is preliminary data.</text>
</comment>
<evidence type="ECO:0000256" key="5">
    <source>
        <dbReference type="ARBA" id="ARBA00023136"/>
    </source>
</evidence>
<dbReference type="InterPro" id="IPR038213">
    <property type="entry name" value="IFI6/IFI27-like_sf"/>
</dbReference>
<evidence type="ECO:0000256" key="3">
    <source>
        <dbReference type="ARBA" id="ARBA00022692"/>
    </source>
</evidence>
<keyword evidence="7" id="KW-1185">Reference proteome</keyword>
<dbReference type="Proteomes" id="UP000320762">
    <property type="component" value="Unassembled WGS sequence"/>
</dbReference>
<sequence length="152" mass="14319">MDGITKASAAALKASASALDYAKKITAATTVSALILTPLLGPPILGAVGFQAGGVLAGSAAAGMQAGIGNVVAGSIFAGAQAAGATGMIPAVGLVVGGAVGGATTYVGKKADDFRRSDTGAALSAGMGMVAACIGKKAKDLVAGKGADTKRL</sequence>
<dbReference type="GO" id="GO:0016020">
    <property type="term" value="C:membrane"/>
    <property type="evidence" value="ECO:0007669"/>
    <property type="project" value="UniProtKB-SubCell"/>
</dbReference>
<comment type="subcellular location">
    <subcellularLocation>
        <location evidence="1">Membrane</location>
        <topology evidence="1">Multi-pass membrane protein</topology>
    </subcellularLocation>
</comment>
<evidence type="ECO:0000256" key="2">
    <source>
        <dbReference type="ARBA" id="ARBA00007262"/>
    </source>
</evidence>
<dbReference type="InterPro" id="IPR009311">
    <property type="entry name" value="IFI6/IFI27-like"/>
</dbReference>
<protein>
    <submittedName>
        <fullName evidence="6">Uncharacterized protein</fullName>
    </submittedName>
</protein>
<comment type="similarity">
    <text evidence="2">Belongs to the IFI6/IFI27 family.</text>
</comment>
<dbReference type="Gene3D" id="6.10.110.10">
    <property type="match status" value="1"/>
</dbReference>
<organism evidence="6 7">
    <name type="scientific">Schizophyllum amplum</name>
    <dbReference type="NCBI Taxonomy" id="97359"/>
    <lineage>
        <taxon>Eukaryota</taxon>
        <taxon>Fungi</taxon>
        <taxon>Dikarya</taxon>
        <taxon>Basidiomycota</taxon>
        <taxon>Agaricomycotina</taxon>
        <taxon>Agaricomycetes</taxon>
        <taxon>Agaricomycetidae</taxon>
        <taxon>Agaricales</taxon>
        <taxon>Schizophyllaceae</taxon>
        <taxon>Schizophyllum</taxon>
    </lineage>
</organism>
<evidence type="ECO:0000313" key="6">
    <source>
        <dbReference type="EMBL" id="TRM63720.1"/>
    </source>
</evidence>
<accession>A0A550CFY6</accession>
<keyword evidence="4" id="KW-1133">Transmembrane helix</keyword>
<dbReference type="AlphaFoldDB" id="A0A550CFY6"/>